<dbReference type="OMA" id="EREMAIW"/>
<dbReference type="OrthoDB" id="1850764at2759"/>
<dbReference type="SMART" id="SM00320">
    <property type="entry name" value="WD40"/>
    <property type="match status" value="4"/>
</dbReference>
<dbReference type="EMBL" id="GL832958">
    <property type="protein sequence ID" value="EGD80680.1"/>
    <property type="molecule type" value="Genomic_DNA"/>
</dbReference>
<dbReference type="Pfam" id="PF16300">
    <property type="entry name" value="WD40_4"/>
    <property type="match status" value="1"/>
</dbReference>
<dbReference type="InterPro" id="IPR001680">
    <property type="entry name" value="WD40_rpt"/>
</dbReference>
<dbReference type="STRING" id="946362.F2TZV2"/>
<evidence type="ECO:0000256" key="4">
    <source>
        <dbReference type="ARBA" id="ARBA00023054"/>
    </source>
</evidence>
<dbReference type="InterPro" id="IPR036322">
    <property type="entry name" value="WD40_repeat_dom_sf"/>
</dbReference>
<evidence type="ECO:0000313" key="9">
    <source>
        <dbReference type="EMBL" id="EGD80680.1"/>
    </source>
</evidence>
<dbReference type="PROSITE" id="PS00678">
    <property type="entry name" value="WD_REPEATS_1"/>
    <property type="match status" value="1"/>
</dbReference>
<keyword evidence="4" id="KW-0175">Coiled coil</keyword>
<comment type="similarity">
    <text evidence="1 7">Belongs to the WD repeat coronin family.</text>
</comment>
<dbReference type="SUPFAM" id="SSF50978">
    <property type="entry name" value="WD40 repeat-like"/>
    <property type="match status" value="1"/>
</dbReference>
<sequence length="462" mass="51803">MSFRVVRQSKFRHVFGKSAKREESYDGIRITRNAWDSPFCSVNSKFLAIVLESGGGGAFTVLNLENTGRIGLNAPRVTGHTSAVLDIKFCPFNEYIIASASEDATVKVWELPEGGLKQDLDEPVVDLRGHQRRVGMVEWHPTAENILFSAGFDYMIYGWNIATGERVCEIDCHTDTIYSMSFNWDGSLLATTSKDKTLRVIDPRANKVVQQGKGHQGAKASRVVWCGTLNHLFTTGFSRMNERQYGVWNPEDLSEPLKMEMIDISSGVLFPNYDEDTKIVYLAGKGDGNIRYYELTAERPYCHYINDYRTSTPQRGVCLMPKRALDVGQCEVTRIYKLTPKGAVEVISFTVPRKSTLFQEDIFPPTKKDEAVLSAEEWLAGENREPNRISLKDGYVPPPQAKLEVKAAAKKAAEAANEEDAPPKGEKELLKAWHAQRDEIKQLQAQLASANIKIRTLETKLG</sequence>
<dbReference type="GeneID" id="16077836"/>
<keyword evidence="5" id="KW-0009">Actin-binding</keyword>
<dbReference type="KEGG" id="sre:PTSG_01270"/>
<dbReference type="FunCoup" id="F2TZV2">
    <property type="interactions" value="1045"/>
</dbReference>
<evidence type="ECO:0000313" key="10">
    <source>
        <dbReference type="Proteomes" id="UP000007799"/>
    </source>
</evidence>
<dbReference type="SMART" id="SM01167">
    <property type="entry name" value="DUF1900"/>
    <property type="match status" value="1"/>
</dbReference>
<reference evidence="9" key="1">
    <citation type="submission" date="2009-08" db="EMBL/GenBank/DDBJ databases">
        <title>Annotation of Salpingoeca rosetta.</title>
        <authorList>
            <consortium name="The Broad Institute Genome Sequencing Platform"/>
            <person name="Russ C."/>
            <person name="Cuomo C."/>
            <person name="Burger G."/>
            <person name="Gray M.W."/>
            <person name="Holland P.W.H."/>
            <person name="King N."/>
            <person name="Lang F.B.F."/>
            <person name="Roger A.J."/>
            <person name="Ruiz-Trillo I."/>
            <person name="Young S.K."/>
            <person name="Zeng Q."/>
            <person name="Gargeya S."/>
            <person name="Alvarado L."/>
            <person name="Berlin A."/>
            <person name="Chapman S.B."/>
            <person name="Chen Z."/>
            <person name="Freedman E."/>
            <person name="Gellesch M."/>
            <person name="Goldberg J."/>
            <person name="Griggs A."/>
            <person name="Gujja S."/>
            <person name="Heilman E."/>
            <person name="Heiman D."/>
            <person name="Howarth C."/>
            <person name="Mehta T."/>
            <person name="Neiman D."/>
            <person name="Pearson M."/>
            <person name="Roberts A."/>
            <person name="Saif S."/>
            <person name="Shea T."/>
            <person name="Shenoy N."/>
            <person name="Sisk P."/>
            <person name="Stolte C."/>
            <person name="Sykes S."/>
            <person name="White J."/>
            <person name="Yandava C."/>
            <person name="Haas B."/>
            <person name="Nusbaum C."/>
            <person name="Birren B."/>
        </authorList>
    </citation>
    <scope>NUCLEOTIDE SEQUENCE [LARGE SCALE GENOMIC DNA]</scope>
    <source>
        <strain evidence="9">ATCC 50818</strain>
    </source>
</reference>
<dbReference type="SMART" id="SM01166">
    <property type="entry name" value="DUF1899"/>
    <property type="match status" value="1"/>
</dbReference>
<feature type="repeat" description="WD" evidence="6">
    <location>
        <begin position="127"/>
        <end position="169"/>
    </location>
</feature>
<dbReference type="GO" id="GO:0007015">
    <property type="term" value="P:actin filament organization"/>
    <property type="evidence" value="ECO:0007669"/>
    <property type="project" value="TreeGrafter"/>
</dbReference>
<evidence type="ECO:0000256" key="6">
    <source>
        <dbReference type="PROSITE-ProRule" id="PRU00221"/>
    </source>
</evidence>
<gene>
    <name evidence="9" type="ORF">PTSG_01270</name>
</gene>
<feature type="repeat" description="WD" evidence="6">
    <location>
        <begin position="77"/>
        <end position="119"/>
    </location>
</feature>
<evidence type="ECO:0000256" key="3">
    <source>
        <dbReference type="ARBA" id="ARBA00022737"/>
    </source>
</evidence>
<dbReference type="InterPro" id="IPR015943">
    <property type="entry name" value="WD40/YVTN_repeat-like_dom_sf"/>
</dbReference>
<dbReference type="PROSITE" id="PS50082">
    <property type="entry name" value="WD_REPEATS_2"/>
    <property type="match status" value="3"/>
</dbReference>
<dbReference type="PANTHER" id="PTHR10856:SF0">
    <property type="entry name" value="CORONIN"/>
    <property type="match status" value="1"/>
</dbReference>
<dbReference type="RefSeq" id="XP_004997241.1">
    <property type="nucleotide sequence ID" value="XM_004997184.1"/>
</dbReference>
<dbReference type="Pfam" id="PF08953">
    <property type="entry name" value="DUF1899"/>
    <property type="match status" value="1"/>
</dbReference>
<protein>
    <recommendedName>
        <fullName evidence="7">Coronin</fullName>
    </recommendedName>
</protein>
<evidence type="ECO:0000259" key="8">
    <source>
        <dbReference type="SMART" id="SM01166"/>
    </source>
</evidence>
<dbReference type="InterPro" id="IPR019775">
    <property type="entry name" value="WD40_repeat_CS"/>
</dbReference>
<feature type="repeat" description="WD" evidence="6">
    <location>
        <begin position="170"/>
        <end position="211"/>
    </location>
</feature>
<dbReference type="InterPro" id="IPR015505">
    <property type="entry name" value="Coronin"/>
</dbReference>
<keyword evidence="3 7" id="KW-0677">Repeat</keyword>
<name>F2TZV2_SALR5</name>
<organism evidence="10">
    <name type="scientific">Salpingoeca rosetta (strain ATCC 50818 / BSB-021)</name>
    <dbReference type="NCBI Taxonomy" id="946362"/>
    <lineage>
        <taxon>Eukaryota</taxon>
        <taxon>Choanoflagellata</taxon>
        <taxon>Craspedida</taxon>
        <taxon>Salpingoecidae</taxon>
        <taxon>Salpingoeca</taxon>
    </lineage>
</organism>
<dbReference type="Gene3D" id="2.130.10.10">
    <property type="entry name" value="YVTN repeat-like/Quinoprotein amine dehydrogenase"/>
    <property type="match status" value="1"/>
</dbReference>
<evidence type="ECO:0000256" key="5">
    <source>
        <dbReference type="ARBA" id="ARBA00023203"/>
    </source>
</evidence>
<dbReference type="PANTHER" id="PTHR10856">
    <property type="entry name" value="CORONIN"/>
    <property type="match status" value="1"/>
</dbReference>
<dbReference type="InterPro" id="IPR015048">
    <property type="entry name" value="DUF1899"/>
</dbReference>
<keyword evidence="2 6" id="KW-0853">WD repeat</keyword>
<dbReference type="eggNOG" id="KOG0303">
    <property type="taxonomic scope" value="Eukaryota"/>
</dbReference>
<evidence type="ECO:0000256" key="1">
    <source>
        <dbReference type="ARBA" id="ARBA00009482"/>
    </source>
</evidence>
<evidence type="ECO:0000256" key="2">
    <source>
        <dbReference type="ARBA" id="ARBA00022574"/>
    </source>
</evidence>
<dbReference type="FunFam" id="2.130.10.10:FF:000502">
    <property type="entry name" value="Coronin"/>
    <property type="match status" value="1"/>
</dbReference>
<dbReference type="AlphaFoldDB" id="F2TZV2"/>
<dbReference type="PROSITE" id="PS50294">
    <property type="entry name" value="WD_REPEATS_REGION"/>
    <property type="match status" value="2"/>
</dbReference>
<feature type="domain" description="DUF1899" evidence="8">
    <location>
        <begin position="4"/>
        <end position="68"/>
    </location>
</feature>
<dbReference type="Proteomes" id="UP000007799">
    <property type="component" value="Unassembled WGS sequence"/>
</dbReference>
<dbReference type="InParanoid" id="F2TZV2"/>
<proteinExistence type="inferred from homology"/>
<dbReference type="Pfam" id="PF00400">
    <property type="entry name" value="WD40"/>
    <property type="match status" value="2"/>
</dbReference>
<dbReference type="GO" id="GO:0051015">
    <property type="term" value="F:actin filament binding"/>
    <property type="evidence" value="ECO:0007669"/>
    <property type="project" value="TreeGrafter"/>
</dbReference>
<keyword evidence="10" id="KW-1185">Reference proteome</keyword>
<accession>F2TZV2</accession>
<evidence type="ECO:0000256" key="7">
    <source>
        <dbReference type="RuleBase" id="RU280818"/>
    </source>
</evidence>